<dbReference type="Pfam" id="PF13175">
    <property type="entry name" value="AAA_15"/>
    <property type="match status" value="1"/>
</dbReference>
<dbReference type="Proteomes" id="UP000269692">
    <property type="component" value="Unassembled WGS sequence"/>
</dbReference>
<dbReference type="InterPro" id="IPR051396">
    <property type="entry name" value="Bact_Antivir_Def_Nuclease"/>
</dbReference>
<protein>
    <recommendedName>
        <fullName evidence="1">AAA+ ATPase domain-containing protein</fullName>
    </recommendedName>
</protein>
<dbReference type="GO" id="GO:0006302">
    <property type="term" value="P:double-strand break repair"/>
    <property type="evidence" value="ECO:0007669"/>
    <property type="project" value="InterPro"/>
</dbReference>
<organism evidence="2 3">
    <name type="scientific">Xanthobacter tagetidis</name>
    <dbReference type="NCBI Taxonomy" id="60216"/>
    <lineage>
        <taxon>Bacteria</taxon>
        <taxon>Pseudomonadati</taxon>
        <taxon>Pseudomonadota</taxon>
        <taxon>Alphaproteobacteria</taxon>
        <taxon>Hyphomicrobiales</taxon>
        <taxon>Xanthobacteraceae</taxon>
        <taxon>Xanthobacter</taxon>
    </lineage>
</organism>
<evidence type="ECO:0000313" key="3">
    <source>
        <dbReference type="Proteomes" id="UP000269692"/>
    </source>
</evidence>
<dbReference type="EMBL" id="RCTF01000010">
    <property type="protein sequence ID" value="RLP77753.1"/>
    <property type="molecule type" value="Genomic_DNA"/>
</dbReference>
<dbReference type="InterPro" id="IPR038729">
    <property type="entry name" value="Rad50/SbcC_AAA"/>
</dbReference>
<comment type="caution">
    <text evidence="2">The sequence shown here is derived from an EMBL/GenBank/DDBJ whole genome shotgun (WGS) entry which is preliminary data.</text>
</comment>
<sequence length="491" mass="55811">MKLSPTEIHSEIERVRQNNFRQFVKKVRLQKVRGFINETIELKYPVTALVGTNGGGKSTILGAIAIAYKNIKPGQFFPKAFLGDESMSDWTIELELIAKQIAQDRTVTRTARFSKSKWRRDDFPERPVQYIEIQRTVPAGELTRFRRFLSGNLDDYNVSSLNENTIKYATAVLDKNIEHYRVVQNIRNPNIKMYVGSTESAIGYSQFHFGAGEASVIETIDRIESSNDNALILIEEVENGLHPVAVRMFVQYLQNAARRKRLQIIFTTHSQDAVNELPAEAVWASINKRTWNGKLSIESLRAITGDAPSTHVVYVEDAFVKEWTENAIGRFGEGIAGTTKVFSAGGYPNVVKVSQFHNENPLLQIPSVALVDGDIYDQTRGQSLPEHAMFLGEGTPESIVFEYIFSNRRELVSLIRQRCFLSQFTEDKILESIQTVRNSQCDPHIIFSELSEKLDFISAVYIRAGMIDIFNEKNSHFWSPVIDFIKENRIS</sequence>
<dbReference type="SUPFAM" id="SSF52540">
    <property type="entry name" value="P-loop containing nucleoside triphosphate hydrolases"/>
    <property type="match status" value="1"/>
</dbReference>
<dbReference type="RefSeq" id="WP_121623931.1">
    <property type="nucleotide sequence ID" value="NZ_JACIIW010000001.1"/>
</dbReference>
<evidence type="ECO:0000259" key="1">
    <source>
        <dbReference type="SMART" id="SM00382"/>
    </source>
</evidence>
<dbReference type="PANTHER" id="PTHR43581:SF2">
    <property type="entry name" value="EXCINUCLEASE ATPASE SUBUNIT"/>
    <property type="match status" value="1"/>
</dbReference>
<reference evidence="2 3" key="1">
    <citation type="submission" date="2018-10" db="EMBL/GenBank/DDBJ databases">
        <title>Xanthobacter tagetidis genome sequencing and assembly.</title>
        <authorList>
            <person name="Maclea K.S."/>
            <person name="Goen A.E."/>
            <person name="Fatima S.A."/>
        </authorList>
    </citation>
    <scope>NUCLEOTIDE SEQUENCE [LARGE SCALE GENOMIC DNA]</scope>
    <source>
        <strain evidence="2 3">ATCC 700314</strain>
    </source>
</reference>
<dbReference type="InterPro" id="IPR041685">
    <property type="entry name" value="AAA_GajA/Old/RecF-like"/>
</dbReference>
<dbReference type="Gene3D" id="3.40.50.300">
    <property type="entry name" value="P-loop containing nucleotide triphosphate hydrolases"/>
    <property type="match status" value="1"/>
</dbReference>
<feature type="domain" description="AAA+ ATPase" evidence="1">
    <location>
        <begin position="43"/>
        <end position="319"/>
    </location>
</feature>
<keyword evidence="3" id="KW-1185">Reference proteome</keyword>
<dbReference type="Pfam" id="PF13476">
    <property type="entry name" value="AAA_23"/>
    <property type="match status" value="1"/>
</dbReference>
<dbReference type="InterPro" id="IPR003593">
    <property type="entry name" value="AAA+_ATPase"/>
</dbReference>
<dbReference type="GO" id="GO:0016887">
    <property type="term" value="F:ATP hydrolysis activity"/>
    <property type="evidence" value="ECO:0007669"/>
    <property type="project" value="InterPro"/>
</dbReference>
<evidence type="ECO:0000313" key="2">
    <source>
        <dbReference type="EMBL" id="RLP77753.1"/>
    </source>
</evidence>
<dbReference type="PANTHER" id="PTHR43581">
    <property type="entry name" value="ATP/GTP PHOSPHATASE"/>
    <property type="match status" value="1"/>
</dbReference>
<dbReference type="InterPro" id="IPR027417">
    <property type="entry name" value="P-loop_NTPase"/>
</dbReference>
<proteinExistence type="predicted"/>
<name>A0A3L7ABN0_9HYPH</name>
<accession>A0A3L7ABN0</accession>
<dbReference type="SMART" id="SM00382">
    <property type="entry name" value="AAA"/>
    <property type="match status" value="1"/>
</dbReference>
<dbReference type="OrthoDB" id="8255524at2"/>
<gene>
    <name evidence="2" type="ORF">D9R14_13765</name>
</gene>
<dbReference type="AlphaFoldDB" id="A0A3L7ABN0"/>